<evidence type="ECO:0000313" key="5">
    <source>
        <dbReference type="Proteomes" id="UP000298787"/>
    </source>
</evidence>
<dbReference type="AlphaFoldDB" id="A0A4U5UKQ0"/>
<dbReference type="InterPro" id="IPR013783">
    <property type="entry name" value="Ig-like_fold"/>
</dbReference>
<evidence type="ECO:0000313" key="4">
    <source>
        <dbReference type="EMBL" id="TKS75259.1"/>
    </source>
</evidence>
<keyword evidence="2" id="KW-0812">Transmembrane</keyword>
<dbReference type="GO" id="GO:0007155">
    <property type="term" value="P:cell adhesion"/>
    <property type="evidence" value="ECO:0007669"/>
    <property type="project" value="InterPro"/>
</dbReference>
<dbReference type="SMART" id="SM00408">
    <property type="entry name" value="IGc2"/>
    <property type="match status" value="2"/>
</dbReference>
<keyword evidence="2" id="KW-0472">Membrane</keyword>
<proteinExistence type="predicted"/>
<dbReference type="GO" id="GO:0005178">
    <property type="term" value="F:integrin binding"/>
    <property type="evidence" value="ECO:0007669"/>
    <property type="project" value="InterPro"/>
</dbReference>
<dbReference type="InterPro" id="IPR007110">
    <property type="entry name" value="Ig-like_dom"/>
</dbReference>
<evidence type="ECO:0000256" key="2">
    <source>
        <dbReference type="SAM" id="Phobius"/>
    </source>
</evidence>
<feature type="domain" description="Ig-like" evidence="3">
    <location>
        <begin position="392"/>
        <end position="474"/>
    </location>
</feature>
<dbReference type="SUPFAM" id="SSF48726">
    <property type="entry name" value="Immunoglobulin"/>
    <property type="match status" value="4"/>
</dbReference>
<dbReference type="PANTHER" id="PTHR13771">
    <property type="entry name" value="INTERCELLULAR ADHESION MOLECULE"/>
    <property type="match status" value="1"/>
</dbReference>
<feature type="compositionally biased region" description="Low complexity" evidence="1">
    <location>
        <begin position="25"/>
        <end position="39"/>
    </location>
</feature>
<dbReference type="SMART" id="SM00409">
    <property type="entry name" value="IG"/>
    <property type="match status" value="4"/>
</dbReference>
<feature type="compositionally biased region" description="Polar residues" evidence="1">
    <location>
        <begin position="1"/>
        <end position="11"/>
    </location>
</feature>
<keyword evidence="2" id="KW-1133">Transmembrane helix</keyword>
<dbReference type="Proteomes" id="UP000298787">
    <property type="component" value="Chromosome 8"/>
</dbReference>
<accession>A0A4U5UKQ0</accession>
<sequence>MKVHSRLSSQPLRLGGGLGPTSPLKSSKFPASSASAAAKRIGRSPPSSASNIRRSVLPPHFLSDSPHFLSDSPLDPGFLWRAPSSRLASSLGDLYSPDVDSSLPAPPSSSVSLSPSPSPLAPPSLCRYGNGPRSAQHEINNNNGGLYGGSAAPPAGKTSGFMVGGRSGPQEFGPYRGGGPYSALKGPSGRYLSRSIPGLRVDVTPRTPLLRLGERRQLVCRVQDCPTTPRVSWSLLGDQPLIASPSTNGTQYVLTFDPVMTEHEGVLLCKVGCGQDNKQIRTSVRVYDFPSAPVIRGQDQLRLGTESTLTCQVSDVYPSEQLTLTWLRGDIVLKTSLGDPVSSLVKSEYRFTPLDQDSGENISCRATLDLDNLPVEDGTRETTVPLNLLYAPVVTAISDSVLVMAGSPLALTCSAEGNPEPVITWSFLTVSGQSVRCGRGQQLDFTAVSLSVSGRYECEARNSEGNQTAGVEVTVHAPPRNTTVLVLPSAVVQEGQNITVCCQTISFPPSAVVLKKLTNGTELYSSNGTFLLVNVTARDSGLYQINVTNNLGYEVKVFSISVRERSSSSPPSLSAIIVPVLCAATGLAAVALFLDYLRRSRKKGFYQLSQSAPPSA</sequence>
<dbReference type="Pfam" id="PF13927">
    <property type="entry name" value="Ig_3"/>
    <property type="match status" value="1"/>
</dbReference>
<feature type="transmembrane region" description="Helical" evidence="2">
    <location>
        <begin position="573"/>
        <end position="594"/>
    </location>
</feature>
<feature type="region of interest" description="Disordered" evidence="1">
    <location>
        <begin position="1"/>
        <end position="54"/>
    </location>
</feature>
<dbReference type="Gene3D" id="2.60.40.10">
    <property type="entry name" value="Immunoglobulins"/>
    <property type="match status" value="4"/>
</dbReference>
<feature type="compositionally biased region" description="Low complexity" evidence="1">
    <location>
        <begin position="99"/>
        <end position="115"/>
    </location>
</feature>
<keyword evidence="5" id="KW-1185">Reference proteome</keyword>
<evidence type="ECO:0000256" key="1">
    <source>
        <dbReference type="SAM" id="MobiDB-lite"/>
    </source>
</evidence>
<dbReference type="InterPro" id="IPR003598">
    <property type="entry name" value="Ig_sub2"/>
</dbReference>
<dbReference type="InterPro" id="IPR047012">
    <property type="entry name" value="ICAM_VCAM"/>
</dbReference>
<protein>
    <submittedName>
        <fullName evidence="4">Vascular cell adhesion protein 1</fullName>
    </submittedName>
</protein>
<dbReference type="GO" id="GO:0005886">
    <property type="term" value="C:plasma membrane"/>
    <property type="evidence" value="ECO:0007669"/>
    <property type="project" value="TreeGrafter"/>
</dbReference>
<dbReference type="STRING" id="240159.A0A4U5UKQ0"/>
<dbReference type="InterPro" id="IPR003599">
    <property type="entry name" value="Ig_sub"/>
</dbReference>
<organism evidence="4 5">
    <name type="scientific">Collichthys lucidus</name>
    <name type="common">Big head croaker</name>
    <name type="synonym">Sciaena lucida</name>
    <dbReference type="NCBI Taxonomy" id="240159"/>
    <lineage>
        <taxon>Eukaryota</taxon>
        <taxon>Metazoa</taxon>
        <taxon>Chordata</taxon>
        <taxon>Craniata</taxon>
        <taxon>Vertebrata</taxon>
        <taxon>Euteleostomi</taxon>
        <taxon>Actinopterygii</taxon>
        <taxon>Neopterygii</taxon>
        <taxon>Teleostei</taxon>
        <taxon>Neoteleostei</taxon>
        <taxon>Acanthomorphata</taxon>
        <taxon>Eupercaria</taxon>
        <taxon>Sciaenidae</taxon>
        <taxon>Collichthys</taxon>
    </lineage>
</organism>
<evidence type="ECO:0000259" key="3">
    <source>
        <dbReference type="PROSITE" id="PS50835"/>
    </source>
</evidence>
<dbReference type="PROSITE" id="PS50835">
    <property type="entry name" value="IG_LIKE"/>
    <property type="match status" value="4"/>
</dbReference>
<feature type="region of interest" description="Disordered" evidence="1">
    <location>
        <begin position="99"/>
        <end position="152"/>
    </location>
</feature>
<dbReference type="PANTHER" id="PTHR13771:SF14">
    <property type="entry name" value="VASCULAR CELL ADHESION PROTEIN 1"/>
    <property type="match status" value="1"/>
</dbReference>
<feature type="domain" description="Ig-like" evidence="3">
    <location>
        <begin position="479"/>
        <end position="561"/>
    </location>
</feature>
<name>A0A4U5UKQ0_COLLU</name>
<dbReference type="InterPro" id="IPR036179">
    <property type="entry name" value="Ig-like_dom_sf"/>
</dbReference>
<feature type="domain" description="Ig-like" evidence="3">
    <location>
        <begin position="197"/>
        <end position="285"/>
    </location>
</feature>
<reference evidence="4 5" key="1">
    <citation type="submission" date="2019-01" db="EMBL/GenBank/DDBJ databases">
        <title>Genome Assembly of Collichthys lucidus.</title>
        <authorList>
            <person name="Cai M."/>
            <person name="Xiao S."/>
        </authorList>
    </citation>
    <scope>NUCLEOTIDE SEQUENCE [LARGE SCALE GENOMIC DNA]</scope>
    <source>
        <strain evidence="4">JT15FE1705JMU</strain>
        <tissue evidence="4">Muscle</tissue>
    </source>
</reference>
<dbReference type="EMBL" id="CM014085">
    <property type="protein sequence ID" value="TKS75259.1"/>
    <property type="molecule type" value="Genomic_DNA"/>
</dbReference>
<feature type="domain" description="Ig-like" evidence="3">
    <location>
        <begin position="290"/>
        <end position="383"/>
    </location>
</feature>
<gene>
    <name evidence="4" type="ORF">D9C73_009345</name>
</gene>